<evidence type="ECO:0000313" key="11">
    <source>
        <dbReference type="Proteomes" id="UP000197003"/>
    </source>
</evidence>
<evidence type="ECO:0000256" key="3">
    <source>
        <dbReference type="ARBA" id="ARBA00022475"/>
    </source>
</evidence>
<dbReference type="RefSeq" id="WP_088566323.1">
    <property type="nucleotide sequence ID" value="NZ_CP168969.1"/>
</dbReference>
<dbReference type="Gene3D" id="1.10.357.140">
    <property type="entry name" value="UbiA prenyltransferase"/>
    <property type="match status" value="1"/>
</dbReference>
<evidence type="ECO:0000256" key="6">
    <source>
        <dbReference type="ARBA" id="ARBA00022989"/>
    </source>
</evidence>
<evidence type="ECO:0000256" key="4">
    <source>
        <dbReference type="ARBA" id="ARBA00022679"/>
    </source>
</evidence>
<dbReference type="AlphaFoldDB" id="A0A1Z3NBR9"/>
<evidence type="ECO:0000313" key="10">
    <source>
        <dbReference type="EMBL" id="ASD64896.1"/>
    </source>
</evidence>
<keyword evidence="2 8" id="KW-0474">Menaquinone biosynthesis</keyword>
<feature type="transmembrane region" description="Helical" evidence="8">
    <location>
        <begin position="221"/>
        <end position="241"/>
    </location>
</feature>
<name>A0A1Z3NBR9_BDEBC</name>
<dbReference type="Pfam" id="PF01040">
    <property type="entry name" value="UbiA"/>
    <property type="match status" value="1"/>
</dbReference>
<evidence type="ECO:0000256" key="7">
    <source>
        <dbReference type="ARBA" id="ARBA00023136"/>
    </source>
</evidence>
<comment type="similarity">
    <text evidence="8">Belongs to the MenA family. Type 1 subfamily.</text>
</comment>
<evidence type="ECO:0000256" key="8">
    <source>
        <dbReference type="HAMAP-Rule" id="MF_01937"/>
    </source>
</evidence>
<dbReference type="EMBL" id="CP020946">
    <property type="protein sequence ID" value="ASD64896.1"/>
    <property type="molecule type" value="Genomic_DNA"/>
</dbReference>
<dbReference type="InterPro" id="IPR044878">
    <property type="entry name" value="UbiA_sf"/>
</dbReference>
<dbReference type="PANTHER" id="PTHR13929:SF0">
    <property type="entry name" value="UBIA PRENYLTRANSFERASE DOMAIN-CONTAINING PROTEIN 1"/>
    <property type="match status" value="1"/>
</dbReference>
<gene>
    <name evidence="8" type="primary">menA</name>
    <name evidence="10" type="ORF">B9G79_15645</name>
</gene>
<dbReference type="PANTHER" id="PTHR13929">
    <property type="entry name" value="1,4-DIHYDROXY-2-NAPHTHOATE OCTAPRENYLTRANSFERASE"/>
    <property type="match status" value="1"/>
</dbReference>
<accession>A0A1Z3NBR9</accession>
<comment type="subcellular location">
    <subcellularLocation>
        <location evidence="8">Cell membrane</location>
        <topology evidence="8">Multi-pass membrane protein</topology>
    </subcellularLocation>
    <subcellularLocation>
        <location evidence="1">Membrane</location>
        <topology evidence="1">Multi-pass membrane protein</topology>
    </subcellularLocation>
</comment>
<feature type="transmembrane region" description="Helical" evidence="8">
    <location>
        <begin position="247"/>
        <end position="267"/>
    </location>
</feature>
<comment type="pathway">
    <text evidence="8">Quinol/quinone metabolism; menaquinone biosynthesis; menaquinol from 1,4-dihydroxy-2-naphthoate: step 1/2.</text>
</comment>
<keyword evidence="3 8" id="KW-1003">Cell membrane</keyword>
<dbReference type="OrthoDB" id="5289636at2"/>
<feature type="transmembrane region" description="Helical" evidence="8">
    <location>
        <begin position="153"/>
        <end position="173"/>
    </location>
</feature>
<evidence type="ECO:0000256" key="5">
    <source>
        <dbReference type="ARBA" id="ARBA00022692"/>
    </source>
</evidence>
<dbReference type="NCBIfam" id="TIGR00751">
    <property type="entry name" value="menA"/>
    <property type="match status" value="1"/>
</dbReference>
<dbReference type="PIRSF" id="PIRSF005355">
    <property type="entry name" value="UBIAD1"/>
    <property type="match status" value="1"/>
</dbReference>
<proteinExistence type="inferred from homology"/>
<dbReference type="GO" id="GO:0009234">
    <property type="term" value="P:menaquinone biosynthetic process"/>
    <property type="evidence" value="ECO:0007669"/>
    <property type="project" value="UniProtKB-UniRule"/>
</dbReference>
<evidence type="ECO:0000256" key="1">
    <source>
        <dbReference type="ARBA" id="ARBA00004141"/>
    </source>
</evidence>
<dbReference type="EC" id="2.5.1.74" evidence="8 9"/>
<dbReference type="UniPathway" id="UPA00079">
    <property type="reaction ID" value="UER00168"/>
</dbReference>
<feature type="transmembrane region" description="Helical" evidence="8">
    <location>
        <begin position="122"/>
        <end position="141"/>
    </location>
</feature>
<organism evidence="10 11">
    <name type="scientific">Bdellovibrio bacteriovorus</name>
    <dbReference type="NCBI Taxonomy" id="959"/>
    <lineage>
        <taxon>Bacteria</taxon>
        <taxon>Pseudomonadati</taxon>
        <taxon>Bdellovibrionota</taxon>
        <taxon>Bdellovibrionia</taxon>
        <taxon>Bdellovibrionales</taxon>
        <taxon>Pseudobdellovibrionaceae</taxon>
        <taxon>Bdellovibrio</taxon>
    </lineage>
</organism>
<feature type="transmembrane region" description="Helical" evidence="8">
    <location>
        <begin position="91"/>
        <end position="116"/>
    </location>
</feature>
<keyword evidence="4 8" id="KW-0808">Transferase</keyword>
<feature type="transmembrane region" description="Helical" evidence="8">
    <location>
        <begin position="179"/>
        <end position="200"/>
    </location>
</feature>
<protein>
    <recommendedName>
        <fullName evidence="8 9">1,4-dihydroxy-2-naphthoate octaprenyltransferase</fullName>
        <shortName evidence="8">DHNA-octaprenyltransferase</shortName>
        <ecNumber evidence="8 9">2.5.1.74</ecNumber>
    </recommendedName>
</protein>
<keyword evidence="5 8" id="KW-0812">Transmembrane</keyword>
<dbReference type="Proteomes" id="UP000197003">
    <property type="component" value="Chromosome"/>
</dbReference>
<comment type="catalytic activity">
    <reaction evidence="8">
        <text>an all-trans-polyprenyl diphosphate + 1,4-dihydroxy-2-naphthoate + H(+) = a 2-demethylmenaquinol + CO2 + diphosphate</text>
        <dbReference type="Rhea" id="RHEA:26478"/>
        <dbReference type="Rhea" id="RHEA-COMP:9563"/>
        <dbReference type="Rhea" id="RHEA-COMP:9564"/>
        <dbReference type="ChEBI" id="CHEBI:11173"/>
        <dbReference type="ChEBI" id="CHEBI:15378"/>
        <dbReference type="ChEBI" id="CHEBI:16526"/>
        <dbReference type="ChEBI" id="CHEBI:33019"/>
        <dbReference type="ChEBI" id="CHEBI:55437"/>
        <dbReference type="ChEBI" id="CHEBI:58914"/>
        <dbReference type="EC" id="2.5.1.74"/>
    </reaction>
</comment>
<sequence length="299" mass="32221">MRCKMTSATQIKSILLAFRPKTLTAALVPCVAGTALVKAIGLSWDGWVLFYALMASFLIQIGTNLVNDAVDFKKGADTEKRIGPQRITQAGILTANQVMLLGSLCFALAVLCGVPLVLKGGWVIVAIGVASVLMGYSYTAGPFPLAYLGLGDLFVIIFFGLLAVTGIVFLNTGEWLTEAFVLGLQIGLHATVLIAINNLRDHGGDRLVNKKTLAVRFGVQFSRWEIAALAFLPFVLNLYWWFEGYKIAAIVSMFALPLAVKITKNVFATEPSPAYNKFLGQAAGLHLLFGLLIAIGFAF</sequence>
<dbReference type="InterPro" id="IPR004657">
    <property type="entry name" value="MenA"/>
</dbReference>
<dbReference type="InterPro" id="IPR026046">
    <property type="entry name" value="UBIAD1"/>
</dbReference>
<dbReference type="InterPro" id="IPR000537">
    <property type="entry name" value="UbiA_prenyltransferase"/>
</dbReference>
<keyword evidence="6 8" id="KW-1133">Transmembrane helix</keyword>
<evidence type="ECO:0000256" key="9">
    <source>
        <dbReference type="NCBIfam" id="TIGR00751"/>
    </source>
</evidence>
<dbReference type="HAMAP" id="MF_01937">
    <property type="entry name" value="MenA_1"/>
    <property type="match status" value="1"/>
</dbReference>
<reference evidence="10 11" key="1">
    <citation type="submission" date="2017-04" db="EMBL/GenBank/DDBJ databases">
        <title>Whole genome sequence of Bdellovibrio bacteriovorus strain SSB218315.</title>
        <authorList>
            <person name="Oyedara O."/>
            <person name="Rodriguez-Perez M.A."/>
        </authorList>
    </citation>
    <scope>NUCLEOTIDE SEQUENCE [LARGE SCALE GENOMIC DNA]</scope>
    <source>
        <strain evidence="10 11">SSB218315</strain>
    </source>
</reference>
<dbReference type="GO" id="GO:0042371">
    <property type="term" value="P:vitamin K biosynthetic process"/>
    <property type="evidence" value="ECO:0007669"/>
    <property type="project" value="TreeGrafter"/>
</dbReference>
<keyword evidence="7 8" id="KW-0472">Membrane</keyword>
<evidence type="ECO:0000256" key="2">
    <source>
        <dbReference type="ARBA" id="ARBA00022428"/>
    </source>
</evidence>
<dbReference type="GO" id="GO:0046428">
    <property type="term" value="F:1,4-dihydroxy-2-naphthoate polyprenyltransferase activity"/>
    <property type="evidence" value="ECO:0007669"/>
    <property type="project" value="UniProtKB-UniRule"/>
</dbReference>
<dbReference type="GO" id="GO:0005886">
    <property type="term" value="C:plasma membrane"/>
    <property type="evidence" value="ECO:0007669"/>
    <property type="project" value="UniProtKB-SubCell"/>
</dbReference>
<feature type="transmembrane region" description="Helical" evidence="8">
    <location>
        <begin position="49"/>
        <end position="70"/>
    </location>
</feature>
<comment type="function">
    <text evidence="8">Conversion of 1,4-dihydroxy-2-naphthoate (DHNA) to demethylmenaquinone (DMK).</text>
</comment>
<feature type="transmembrane region" description="Helical" evidence="8">
    <location>
        <begin position="279"/>
        <end position="298"/>
    </location>
</feature>
<dbReference type="CDD" id="cd13962">
    <property type="entry name" value="PT_UbiA_UBIAD1"/>
    <property type="match status" value="1"/>
</dbReference>